<feature type="non-terminal residue" evidence="1">
    <location>
        <position position="66"/>
    </location>
</feature>
<feature type="non-terminal residue" evidence="1">
    <location>
        <position position="1"/>
    </location>
</feature>
<evidence type="ECO:0000313" key="1">
    <source>
        <dbReference type="EMBL" id="CAG8758136.1"/>
    </source>
</evidence>
<organism evidence="1 2">
    <name type="scientific">Cetraspora pellucida</name>
    <dbReference type="NCBI Taxonomy" id="1433469"/>
    <lineage>
        <taxon>Eukaryota</taxon>
        <taxon>Fungi</taxon>
        <taxon>Fungi incertae sedis</taxon>
        <taxon>Mucoromycota</taxon>
        <taxon>Glomeromycotina</taxon>
        <taxon>Glomeromycetes</taxon>
        <taxon>Diversisporales</taxon>
        <taxon>Gigasporaceae</taxon>
        <taxon>Cetraspora</taxon>
    </lineage>
</organism>
<name>A0ACA9QLY4_9GLOM</name>
<accession>A0ACA9QLY4</accession>
<reference evidence="1" key="1">
    <citation type="submission" date="2021-06" db="EMBL/GenBank/DDBJ databases">
        <authorList>
            <person name="Kallberg Y."/>
            <person name="Tangrot J."/>
            <person name="Rosling A."/>
        </authorList>
    </citation>
    <scope>NUCLEOTIDE SEQUENCE</scope>
    <source>
        <strain evidence="1">28 12/20/2015</strain>
    </source>
</reference>
<dbReference type="EMBL" id="CAJVPW010046736">
    <property type="protein sequence ID" value="CAG8758136.1"/>
    <property type="molecule type" value="Genomic_DNA"/>
</dbReference>
<evidence type="ECO:0000313" key="2">
    <source>
        <dbReference type="Proteomes" id="UP000789366"/>
    </source>
</evidence>
<dbReference type="Proteomes" id="UP000789366">
    <property type="component" value="Unassembled WGS sequence"/>
</dbReference>
<gene>
    <name evidence="1" type="ORF">SPELUC_LOCUS14949</name>
</gene>
<proteinExistence type="predicted"/>
<protein>
    <submittedName>
        <fullName evidence="1">2365_t:CDS:1</fullName>
    </submittedName>
</protein>
<keyword evidence="2" id="KW-1185">Reference proteome</keyword>
<sequence length="66" mass="7449">DAVAGSLKISQFFSSTDSLLANNELFNESNNESVVEDEMISEMIKFVNKIIHKKQLLDSKKAHYMA</sequence>
<comment type="caution">
    <text evidence="1">The sequence shown here is derived from an EMBL/GenBank/DDBJ whole genome shotgun (WGS) entry which is preliminary data.</text>
</comment>